<keyword evidence="1" id="KW-0812">Transmembrane</keyword>
<keyword evidence="4" id="KW-0645">Protease</keyword>
<reference evidence="4 5" key="1">
    <citation type="submission" date="2023-07" db="EMBL/GenBank/DDBJ databases">
        <title>Sequencing the genomes of 1000 actinobacteria strains.</title>
        <authorList>
            <person name="Klenk H.-P."/>
        </authorList>
    </citation>
    <scope>NUCLEOTIDE SEQUENCE [LARGE SCALE GENOMIC DNA]</scope>
    <source>
        <strain evidence="4 5">DSM 19426</strain>
    </source>
</reference>
<sequence>MRPLTRAVLVLVCFLAAASGWYAVCAAAWPASSQQARALSFVALLTVAVVAFSARTRGWRAVGVTPRNEWRQTSLLVLPALLAVSPLVHGVRHLSSGTWAVLVAGYLLTGVVEELMWRGWVHRLLLPLGLRRAVLVGSALFGLAHLANLLYRDSPGLVLAQCWGAFCFGVGYAALRARTGTLVPLVVLHFLTDLAAQVGQVPAIPVLVAQDVVLLGLGLLLVRRGATRVSPVLLPPLRA</sequence>
<feature type="transmembrane region" description="Helical" evidence="1">
    <location>
        <begin position="75"/>
        <end position="91"/>
    </location>
</feature>
<keyword evidence="2" id="KW-0732">Signal</keyword>
<dbReference type="InterPro" id="IPR003675">
    <property type="entry name" value="Rce1/LyrA-like_dom"/>
</dbReference>
<feature type="domain" description="CAAX prenyl protease 2/Lysostaphin resistance protein A-like" evidence="3">
    <location>
        <begin position="97"/>
        <end position="194"/>
    </location>
</feature>
<keyword evidence="1" id="KW-1133">Transmembrane helix</keyword>
<accession>A0ABU2BPU1</accession>
<feature type="transmembrane region" description="Helical" evidence="1">
    <location>
        <begin position="157"/>
        <end position="175"/>
    </location>
</feature>
<keyword evidence="4" id="KW-0378">Hydrolase</keyword>
<feature type="transmembrane region" description="Helical" evidence="1">
    <location>
        <begin position="204"/>
        <end position="222"/>
    </location>
</feature>
<evidence type="ECO:0000313" key="4">
    <source>
        <dbReference type="EMBL" id="MDR7360646.1"/>
    </source>
</evidence>
<evidence type="ECO:0000256" key="1">
    <source>
        <dbReference type="SAM" id="Phobius"/>
    </source>
</evidence>
<dbReference type="Pfam" id="PF02517">
    <property type="entry name" value="Rce1-like"/>
    <property type="match status" value="1"/>
</dbReference>
<dbReference type="EMBL" id="JAVDYG010000001">
    <property type="protein sequence ID" value="MDR7360646.1"/>
    <property type="molecule type" value="Genomic_DNA"/>
</dbReference>
<feature type="transmembrane region" description="Helical" evidence="1">
    <location>
        <begin position="129"/>
        <end position="151"/>
    </location>
</feature>
<evidence type="ECO:0000256" key="2">
    <source>
        <dbReference type="SAM" id="SignalP"/>
    </source>
</evidence>
<dbReference type="Proteomes" id="UP001183648">
    <property type="component" value="Unassembled WGS sequence"/>
</dbReference>
<protein>
    <submittedName>
        <fullName evidence="4">Membrane protease YdiL (CAAX protease family)</fullName>
    </submittedName>
</protein>
<keyword evidence="5" id="KW-1185">Reference proteome</keyword>
<feature type="signal peptide" evidence="2">
    <location>
        <begin position="1"/>
        <end position="23"/>
    </location>
</feature>
<feature type="chain" id="PRO_5045488919" evidence="2">
    <location>
        <begin position="24"/>
        <end position="239"/>
    </location>
</feature>
<dbReference type="GO" id="GO:0006508">
    <property type="term" value="P:proteolysis"/>
    <property type="evidence" value="ECO:0007669"/>
    <property type="project" value="UniProtKB-KW"/>
</dbReference>
<dbReference type="RefSeq" id="WP_310297418.1">
    <property type="nucleotide sequence ID" value="NZ_BAAAPS010000011.1"/>
</dbReference>
<name>A0ABU2BPU1_9ACTN</name>
<evidence type="ECO:0000313" key="5">
    <source>
        <dbReference type="Proteomes" id="UP001183648"/>
    </source>
</evidence>
<comment type="caution">
    <text evidence="4">The sequence shown here is derived from an EMBL/GenBank/DDBJ whole genome shotgun (WGS) entry which is preliminary data.</text>
</comment>
<evidence type="ECO:0000259" key="3">
    <source>
        <dbReference type="Pfam" id="PF02517"/>
    </source>
</evidence>
<keyword evidence="1" id="KW-0472">Membrane</keyword>
<dbReference type="GO" id="GO:0008233">
    <property type="term" value="F:peptidase activity"/>
    <property type="evidence" value="ECO:0007669"/>
    <property type="project" value="UniProtKB-KW"/>
</dbReference>
<gene>
    <name evidence="4" type="ORF">J2S63_000199</name>
</gene>
<organism evidence="4 5">
    <name type="scientific">Nocardioides marmoribigeumensis</name>
    <dbReference type="NCBI Taxonomy" id="433649"/>
    <lineage>
        <taxon>Bacteria</taxon>
        <taxon>Bacillati</taxon>
        <taxon>Actinomycetota</taxon>
        <taxon>Actinomycetes</taxon>
        <taxon>Propionibacteriales</taxon>
        <taxon>Nocardioidaceae</taxon>
        <taxon>Nocardioides</taxon>
    </lineage>
</organism>
<feature type="transmembrane region" description="Helical" evidence="1">
    <location>
        <begin position="36"/>
        <end position="54"/>
    </location>
</feature>
<proteinExistence type="predicted"/>